<name>A0ACC2ZRE8_9EURO</name>
<evidence type="ECO:0000313" key="2">
    <source>
        <dbReference type="Proteomes" id="UP001172386"/>
    </source>
</evidence>
<dbReference type="Proteomes" id="UP001172386">
    <property type="component" value="Unassembled WGS sequence"/>
</dbReference>
<evidence type="ECO:0000313" key="1">
    <source>
        <dbReference type="EMBL" id="KAJ9650168.1"/>
    </source>
</evidence>
<keyword evidence="2" id="KW-1185">Reference proteome</keyword>
<reference evidence="1" key="1">
    <citation type="submission" date="2022-10" db="EMBL/GenBank/DDBJ databases">
        <title>Culturing micro-colonial fungi from biological soil crusts in the Mojave desert and describing Neophaeococcomyces mojavensis, and introducing the new genera and species Taxawa tesnikishii.</title>
        <authorList>
            <person name="Kurbessoian T."/>
            <person name="Stajich J.E."/>
        </authorList>
    </citation>
    <scope>NUCLEOTIDE SEQUENCE</scope>
    <source>
        <strain evidence="1">JES_112</strain>
    </source>
</reference>
<gene>
    <name evidence="1" type="ORF">H2198_010516</name>
</gene>
<dbReference type="EMBL" id="JAPDRQ010000375">
    <property type="protein sequence ID" value="KAJ9650168.1"/>
    <property type="molecule type" value="Genomic_DNA"/>
</dbReference>
<accession>A0ACC2ZRE8</accession>
<organism evidence="1 2">
    <name type="scientific">Neophaeococcomyces mojaviensis</name>
    <dbReference type="NCBI Taxonomy" id="3383035"/>
    <lineage>
        <taxon>Eukaryota</taxon>
        <taxon>Fungi</taxon>
        <taxon>Dikarya</taxon>
        <taxon>Ascomycota</taxon>
        <taxon>Pezizomycotina</taxon>
        <taxon>Eurotiomycetes</taxon>
        <taxon>Chaetothyriomycetidae</taxon>
        <taxon>Chaetothyriales</taxon>
        <taxon>Chaetothyriales incertae sedis</taxon>
        <taxon>Neophaeococcomyces</taxon>
    </lineage>
</organism>
<sequence length="944" mass="106171">MAQCSTGGCNSYGSITVSDSATALVGNHYGDSFQIFLLNHSAGTSLLPAASLSSRREALTGQIHNTNLEHHIRQHKEREETASNQDRYRSLWSLQPAGQHYFAPLRQVSSKAVAGIGNGQQVFVNNVLRLFQRCSGRTTLMNYRPTKRAGSTAGSSGQDQEDKLQWTSDISDDQEANSRLQRTIGLEHTEASVFGMLLVAFLAYRNLSVESVCRTMNQLQNYPLMPYVSFAIACWLTNFLRRLLLGPGPARGPGNSIIFEDAYKQRIFVSIQIFQNQAIFQAFICHRFEHTAIKRLVDAGGYNLTRRRRNGPYITVAEACSGRLKPGTLLVMAMRYRASKAQCLDCMNKLSLLKGVSFCCTYCQRRYNVPFSPSKQLPMLDTALFVVPRWQASLDTIWDISLGGLQHVDLEVLSRFHPLHAGVFIIPELQSLLRTVKPANEQFRLQHGQIVEIENSLLLNQEPQGNRLTPFKASKTAPPLCGERRRYRPTLGTPFDASYTAPPLDTMHSSYVDTVYEPRVHTPSQISSIEPPKQYASFFALEDCQERSSGTSFEEDGELTESESLDCESVASDKLMSPANGYSEQISSEDVVSVQEIDEKLPVWQRMKSPNLSSEPTSKLVSASSLHKSLNQQPFDLLPSLRAEHVSNMREIQQRFSLWQQTQSGQLLSKPLAALPRSSAATVSRVRALRDFDPLTPRHLQFKDGDIIEVVRAVYEDRWEGYLSGQNGIFPTSHVEKFPDLGRAIALSDFVPGMPDELRFRKGDIIIILEPIYKDLWKGSLRDRIGLFHSDYVEKLPELGRVKALYDYTPRETGELFFSKDDLITVIESKDEGWWTGMLRGQIGIFPTNYVEHVLESEGACSQAETVEHEEVNSHGATDMQETVEPHEQTDPVPHSASSSRLDEKQPDTAQESVQSNIKMEKKGSMKKWYRQLGSLVVSVKRRL</sequence>
<comment type="caution">
    <text evidence="1">The sequence shown here is derived from an EMBL/GenBank/DDBJ whole genome shotgun (WGS) entry which is preliminary data.</text>
</comment>
<protein>
    <submittedName>
        <fullName evidence="1">Uncharacterized protein</fullName>
    </submittedName>
</protein>
<proteinExistence type="predicted"/>